<comment type="caution">
    <text evidence="1">The sequence shown here is derived from an EMBL/GenBank/DDBJ whole genome shotgun (WGS) entry which is preliminary data.</text>
</comment>
<protein>
    <submittedName>
        <fullName evidence="1">Uncharacterized protein</fullName>
    </submittedName>
</protein>
<sequence length="88" mass="10615">MNYHFNDEVMELLVLSFALDLHNNYKAFRVKDICKLMNNFYPHNFTKQEKLHIKIQLEHFQLDVHESTELQKAFTVVEFCQVLVKTKK</sequence>
<evidence type="ECO:0000313" key="1">
    <source>
        <dbReference type="EMBL" id="KAK5843669.1"/>
    </source>
</evidence>
<dbReference type="Proteomes" id="UP001358586">
    <property type="component" value="Chromosome 2"/>
</dbReference>
<evidence type="ECO:0000313" key="2">
    <source>
        <dbReference type="Proteomes" id="UP001358586"/>
    </source>
</evidence>
<keyword evidence="2" id="KW-1185">Reference proteome</keyword>
<name>A0ABR0QWG9_GOSAR</name>
<gene>
    <name evidence="1" type="ORF">PVK06_006127</name>
</gene>
<proteinExistence type="predicted"/>
<reference evidence="1 2" key="1">
    <citation type="submission" date="2023-03" db="EMBL/GenBank/DDBJ databases">
        <title>WGS of Gossypium arboreum.</title>
        <authorList>
            <person name="Yu D."/>
        </authorList>
    </citation>
    <scope>NUCLEOTIDE SEQUENCE [LARGE SCALE GENOMIC DNA]</scope>
    <source>
        <tissue evidence="1">Leaf</tissue>
    </source>
</reference>
<organism evidence="1 2">
    <name type="scientific">Gossypium arboreum</name>
    <name type="common">Tree cotton</name>
    <name type="synonym">Gossypium nanking</name>
    <dbReference type="NCBI Taxonomy" id="29729"/>
    <lineage>
        <taxon>Eukaryota</taxon>
        <taxon>Viridiplantae</taxon>
        <taxon>Streptophyta</taxon>
        <taxon>Embryophyta</taxon>
        <taxon>Tracheophyta</taxon>
        <taxon>Spermatophyta</taxon>
        <taxon>Magnoliopsida</taxon>
        <taxon>eudicotyledons</taxon>
        <taxon>Gunneridae</taxon>
        <taxon>Pentapetalae</taxon>
        <taxon>rosids</taxon>
        <taxon>malvids</taxon>
        <taxon>Malvales</taxon>
        <taxon>Malvaceae</taxon>
        <taxon>Malvoideae</taxon>
        <taxon>Gossypium</taxon>
    </lineage>
</organism>
<accession>A0ABR0QWG9</accession>
<dbReference type="EMBL" id="JARKNE010000002">
    <property type="protein sequence ID" value="KAK5843669.1"/>
    <property type="molecule type" value="Genomic_DNA"/>
</dbReference>